<comment type="caution">
    <text evidence="3">The sequence shown here is derived from an EMBL/GenBank/DDBJ whole genome shotgun (WGS) entry which is preliminary data.</text>
</comment>
<dbReference type="Pfam" id="PF13460">
    <property type="entry name" value="NAD_binding_10"/>
    <property type="match status" value="1"/>
</dbReference>
<dbReference type="InterPro" id="IPR016040">
    <property type="entry name" value="NAD(P)-bd_dom"/>
</dbReference>
<accession>A0A9P1M9Q1</accession>
<dbReference type="AlphaFoldDB" id="A0A9P1M9Q1"/>
<evidence type="ECO:0000313" key="3">
    <source>
        <dbReference type="EMBL" id="CAI4212895.1"/>
    </source>
</evidence>
<evidence type="ECO:0000313" key="4">
    <source>
        <dbReference type="Proteomes" id="UP000838763"/>
    </source>
</evidence>
<dbReference type="PANTHER" id="PTHR15020:SF50">
    <property type="entry name" value="UPF0659 PROTEIN YMR090W"/>
    <property type="match status" value="1"/>
</dbReference>
<comment type="similarity">
    <text evidence="1">Belongs to the avfA family.</text>
</comment>
<feature type="domain" description="NAD(P)-binding" evidence="2">
    <location>
        <begin position="8"/>
        <end position="217"/>
    </location>
</feature>
<dbReference type="InterPro" id="IPR036291">
    <property type="entry name" value="NAD(P)-bd_dom_sf"/>
</dbReference>
<organism evidence="3 4">
    <name type="scientific">Parascedosporium putredinis</name>
    <dbReference type="NCBI Taxonomy" id="1442378"/>
    <lineage>
        <taxon>Eukaryota</taxon>
        <taxon>Fungi</taxon>
        <taxon>Dikarya</taxon>
        <taxon>Ascomycota</taxon>
        <taxon>Pezizomycotina</taxon>
        <taxon>Sordariomycetes</taxon>
        <taxon>Hypocreomycetidae</taxon>
        <taxon>Microascales</taxon>
        <taxon>Microascaceae</taxon>
        <taxon>Parascedosporium</taxon>
    </lineage>
</organism>
<dbReference type="OrthoDB" id="10254604at2759"/>
<dbReference type="CDD" id="cd05243">
    <property type="entry name" value="SDR_a5"/>
    <property type="match status" value="1"/>
</dbReference>
<proteinExistence type="inferred from homology"/>
<gene>
    <name evidence="3" type="ORF">PPNO1_LOCUS2644</name>
</gene>
<evidence type="ECO:0000256" key="1">
    <source>
        <dbReference type="ARBA" id="ARBA00038376"/>
    </source>
</evidence>
<dbReference type="Proteomes" id="UP000838763">
    <property type="component" value="Unassembled WGS sequence"/>
</dbReference>
<protein>
    <recommendedName>
        <fullName evidence="2">NAD(P)-binding domain-containing protein</fullName>
    </recommendedName>
</protein>
<dbReference type="Gene3D" id="3.40.50.720">
    <property type="entry name" value="NAD(P)-binding Rossmann-like Domain"/>
    <property type="match status" value="1"/>
</dbReference>
<sequence>MSTTLIFGGSGKVARHLTKLLSAEPGATVYSIIRNPAQEAELKELGASPIIQSVEDALVTEITATIEHTQPDAIVWSAGAGGGSAERTKAVDHEGAVKVFDAFAAATTGKPKRFVMVSAVDVRDRESKPTPDWYKPEDVKRSEAAWKAIGTYYKAKLAADKDLVSQNGKRGLDYTILRPGSLSTELGTGKVRAGKVGMQGEIPREDVAGAILACLRNKDTIGLAFDLLGPGEGDLTISEAIAKVGKNKEDTFEGYH</sequence>
<reference evidence="3" key="1">
    <citation type="submission" date="2022-11" db="EMBL/GenBank/DDBJ databases">
        <authorList>
            <person name="Scott C."/>
            <person name="Bruce N."/>
        </authorList>
    </citation>
    <scope>NUCLEOTIDE SEQUENCE</scope>
</reference>
<evidence type="ECO:0000259" key="2">
    <source>
        <dbReference type="Pfam" id="PF13460"/>
    </source>
</evidence>
<dbReference type="SUPFAM" id="SSF51735">
    <property type="entry name" value="NAD(P)-binding Rossmann-fold domains"/>
    <property type="match status" value="1"/>
</dbReference>
<dbReference type="EMBL" id="CALLCH030000006">
    <property type="protein sequence ID" value="CAI4212895.1"/>
    <property type="molecule type" value="Genomic_DNA"/>
</dbReference>
<name>A0A9P1M9Q1_9PEZI</name>
<keyword evidence="4" id="KW-1185">Reference proteome</keyword>
<dbReference type="PANTHER" id="PTHR15020">
    <property type="entry name" value="FLAVIN REDUCTASE-RELATED"/>
    <property type="match status" value="1"/>
</dbReference>